<dbReference type="SUPFAM" id="SSF159888">
    <property type="entry name" value="YdhG-like"/>
    <property type="match status" value="1"/>
</dbReference>
<protein>
    <submittedName>
        <fullName evidence="2">DUF1801 domain-containing protein</fullName>
    </submittedName>
</protein>
<organism evidence="2 3">
    <name type="scientific">Hwangdonia seohaensis</name>
    <dbReference type="NCBI Taxonomy" id="1240727"/>
    <lineage>
        <taxon>Bacteria</taxon>
        <taxon>Pseudomonadati</taxon>
        <taxon>Bacteroidota</taxon>
        <taxon>Flavobacteriia</taxon>
        <taxon>Flavobacteriales</taxon>
        <taxon>Flavobacteriaceae</taxon>
        <taxon>Hwangdonia</taxon>
    </lineage>
</organism>
<dbReference type="Proteomes" id="UP001597163">
    <property type="component" value="Unassembled WGS sequence"/>
</dbReference>
<name>A0ABW3R7Q9_9FLAO</name>
<dbReference type="EMBL" id="JBHTLJ010000001">
    <property type="protein sequence ID" value="MFD1161120.1"/>
    <property type="molecule type" value="Genomic_DNA"/>
</dbReference>
<accession>A0ABW3R7Q9</accession>
<evidence type="ECO:0000313" key="3">
    <source>
        <dbReference type="Proteomes" id="UP001597163"/>
    </source>
</evidence>
<dbReference type="Pfam" id="PF08818">
    <property type="entry name" value="DUF1801"/>
    <property type="match status" value="1"/>
</dbReference>
<comment type="caution">
    <text evidence="2">The sequence shown here is derived from an EMBL/GenBank/DDBJ whole genome shotgun (WGS) entry which is preliminary data.</text>
</comment>
<reference evidence="3" key="1">
    <citation type="journal article" date="2019" name="Int. J. Syst. Evol. Microbiol.">
        <title>The Global Catalogue of Microorganisms (GCM) 10K type strain sequencing project: providing services to taxonomists for standard genome sequencing and annotation.</title>
        <authorList>
            <consortium name="The Broad Institute Genomics Platform"/>
            <consortium name="The Broad Institute Genome Sequencing Center for Infectious Disease"/>
            <person name="Wu L."/>
            <person name="Ma J."/>
        </authorList>
    </citation>
    <scope>NUCLEOTIDE SEQUENCE [LARGE SCALE GENOMIC DNA]</scope>
    <source>
        <strain evidence="3">CCUG 63246</strain>
    </source>
</reference>
<keyword evidence="3" id="KW-1185">Reference proteome</keyword>
<dbReference type="RefSeq" id="WP_311935495.1">
    <property type="nucleotide sequence ID" value="NZ_JAVSCK010000001.1"/>
</dbReference>
<evidence type="ECO:0000259" key="1">
    <source>
        <dbReference type="Pfam" id="PF08818"/>
    </source>
</evidence>
<feature type="domain" description="YdhG-like" evidence="1">
    <location>
        <begin position="19"/>
        <end position="134"/>
    </location>
</feature>
<gene>
    <name evidence="2" type="ORF">ACFQ2E_01745</name>
</gene>
<sequence>MQSKATTPQQYLDELPEERKEAIEKLRQQILSNLPKGVEEQMSYGMLGYVIPHSVYPEGYHCDTSLPLPFMSLASQKNFIAVYSMVIYAKKDIYDWFTKEYAKRCKYKLDMGKSCIRLKKMNDIPYELIGELTAKMSTDEWIQLYEDAIKNRKK</sequence>
<evidence type="ECO:0000313" key="2">
    <source>
        <dbReference type="EMBL" id="MFD1161120.1"/>
    </source>
</evidence>
<proteinExistence type="predicted"/>
<dbReference type="InterPro" id="IPR014922">
    <property type="entry name" value="YdhG-like"/>
</dbReference>
<dbReference type="Gene3D" id="3.90.1150.200">
    <property type="match status" value="1"/>
</dbReference>